<protein>
    <recommendedName>
        <fullName evidence="2">Phosphatidic acid phosphatase type 2/haloperoxidase domain-containing protein</fullName>
    </recommendedName>
</protein>
<feature type="transmembrane region" description="Helical" evidence="1">
    <location>
        <begin position="162"/>
        <end position="180"/>
    </location>
</feature>
<keyword evidence="1" id="KW-0472">Membrane</keyword>
<feature type="transmembrane region" description="Helical" evidence="1">
    <location>
        <begin position="46"/>
        <end position="70"/>
    </location>
</feature>
<feature type="transmembrane region" description="Helical" evidence="1">
    <location>
        <begin position="122"/>
        <end position="141"/>
    </location>
</feature>
<dbReference type="RefSeq" id="WP_004096391.1">
    <property type="nucleotide sequence ID" value="NZ_AFGF01000115.1"/>
</dbReference>
<dbReference type="EMBL" id="AFGF01000115">
    <property type="protein sequence ID" value="EGO63439.1"/>
    <property type="molecule type" value="Genomic_DNA"/>
</dbReference>
<proteinExistence type="predicted"/>
<feature type="transmembrane region" description="Helical" evidence="1">
    <location>
        <begin position="12"/>
        <end position="34"/>
    </location>
</feature>
<dbReference type="eggNOG" id="COG0671">
    <property type="taxonomic scope" value="Bacteria"/>
</dbReference>
<feature type="transmembrane region" description="Helical" evidence="1">
    <location>
        <begin position="82"/>
        <end position="102"/>
    </location>
</feature>
<dbReference type="InterPro" id="IPR036938">
    <property type="entry name" value="PAP2/HPO_sf"/>
</dbReference>
<gene>
    <name evidence="3" type="ORF">ALO_13005</name>
</gene>
<dbReference type="SMART" id="SM00014">
    <property type="entry name" value="acidPPc"/>
    <property type="match status" value="1"/>
</dbReference>
<reference evidence="3 4" key="1">
    <citation type="journal article" date="2011" name="EMBO J.">
        <title>Structural diversity of bacterial flagellar motors.</title>
        <authorList>
            <person name="Chen S."/>
            <person name="Beeby M."/>
            <person name="Murphy G.E."/>
            <person name="Leadbetter J.R."/>
            <person name="Hendrixson D.R."/>
            <person name="Briegel A."/>
            <person name="Li Z."/>
            <person name="Shi J."/>
            <person name="Tocheva E.I."/>
            <person name="Muller A."/>
            <person name="Dobro M.J."/>
            <person name="Jensen G.J."/>
        </authorList>
    </citation>
    <scope>NUCLEOTIDE SEQUENCE [LARGE SCALE GENOMIC DNA]</scope>
    <source>
        <strain evidence="3 4">DSM 6540</strain>
    </source>
</reference>
<keyword evidence="4" id="KW-1185">Reference proteome</keyword>
<dbReference type="AlphaFoldDB" id="F7NKI7"/>
<dbReference type="Gene3D" id="1.20.144.10">
    <property type="entry name" value="Phosphatidic acid phosphatase type 2/haloperoxidase"/>
    <property type="match status" value="1"/>
</dbReference>
<dbReference type="OrthoDB" id="1683871at2"/>
<sequence length="219" mass="24745">MKGLFIPKRLQNLRLALMAGIGAGFLTAILVLTLGKGTNPYVWNVANFLGGLGNDLFLVSTNLLIIGWALRRNLKSLIKLILGLDLTVWIVVQAIKLFPVAAWALRPDGTIGGFPSGHTTHAFAMGFVLTLLFPRFWWFWYSCSMAISWSRVESSWHTDMQVIAGIFLGLGIAWVLISLWSKHPDADRMPGQGRVPYRRPERSWPYGWLNRRNRELPQE</sequence>
<dbReference type="Pfam" id="PF01569">
    <property type="entry name" value="PAP2"/>
    <property type="match status" value="1"/>
</dbReference>
<evidence type="ECO:0000256" key="1">
    <source>
        <dbReference type="SAM" id="Phobius"/>
    </source>
</evidence>
<evidence type="ECO:0000313" key="4">
    <source>
        <dbReference type="Proteomes" id="UP000003240"/>
    </source>
</evidence>
<dbReference type="InterPro" id="IPR000326">
    <property type="entry name" value="PAP2/HPO"/>
</dbReference>
<dbReference type="STRING" id="1009370.ALO_13005"/>
<accession>F7NKI7</accession>
<keyword evidence="1" id="KW-0812">Transmembrane</keyword>
<name>F7NKI7_9FIRM</name>
<dbReference type="Proteomes" id="UP000003240">
    <property type="component" value="Unassembled WGS sequence"/>
</dbReference>
<feature type="domain" description="Phosphatidic acid phosphatase type 2/haloperoxidase" evidence="2">
    <location>
        <begin position="58"/>
        <end position="177"/>
    </location>
</feature>
<keyword evidence="1" id="KW-1133">Transmembrane helix</keyword>
<dbReference type="SUPFAM" id="SSF48317">
    <property type="entry name" value="Acid phosphatase/Vanadium-dependent haloperoxidase"/>
    <property type="match status" value="1"/>
</dbReference>
<organism evidence="3 4">
    <name type="scientific">Acetonema longum DSM 6540</name>
    <dbReference type="NCBI Taxonomy" id="1009370"/>
    <lineage>
        <taxon>Bacteria</taxon>
        <taxon>Bacillati</taxon>
        <taxon>Bacillota</taxon>
        <taxon>Negativicutes</taxon>
        <taxon>Acetonemataceae</taxon>
        <taxon>Acetonema</taxon>
    </lineage>
</organism>
<evidence type="ECO:0000313" key="3">
    <source>
        <dbReference type="EMBL" id="EGO63439.1"/>
    </source>
</evidence>
<comment type="caution">
    <text evidence="3">The sequence shown here is derived from an EMBL/GenBank/DDBJ whole genome shotgun (WGS) entry which is preliminary data.</text>
</comment>
<evidence type="ECO:0000259" key="2">
    <source>
        <dbReference type="SMART" id="SM00014"/>
    </source>
</evidence>